<dbReference type="EC" id="2.3.1.51" evidence="5"/>
<keyword evidence="6" id="KW-1185">Reference proteome</keyword>
<dbReference type="GO" id="GO:0016787">
    <property type="term" value="F:hydrolase activity"/>
    <property type="evidence" value="ECO:0007669"/>
    <property type="project" value="UniProtKB-KW"/>
</dbReference>
<dbReference type="EC" id="3.1.3.3" evidence="5"/>
<evidence type="ECO:0000256" key="1">
    <source>
        <dbReference type="ARBA" id="ARBA00022679"/>
    </source>
</evidence>
<feature type="compositionally biased region" description="Basic and acidic residues" evidence="3">
    <location>
        <begin position="470"/>
        <end position="480"/>
    </location>
</feature>
<keyword evidence="1 5" id="KW-0808">Transferase</keyword>
<protein>
    <submittedName>
        <fullName evidence="5">Putative phosphoserine phosphatase/1-acylglycerol-3-phosphate O-acyltransferase</fullName>
        <ecNumber evidence="5">2.3.1.51</ecNumber>
        <ecNumber evidence="5">3.1.3.3</ecNumber>
    </submittedName>
</protein>
<reference evidence="5 6" key="1">
    <citation type="submission" date="2020-07" db="EMBL/GenBank/DDBJ databases">
        <title>Sequencing the genomes of 1000 actinobacteria strains.</title>
        <authorList>
            <person name="Klenk H.-P."/>
        </authorList>
    </citation>
    <scope>NUCLEOTIDE SEQUENCE [LARGE SCALE GENOMIC DNA]</scope>
    <source>
        <strain evidence="5 6">DSM 29531</strain>
    </source>
</reference>
<accession>A0A853DM18</accession>
<keyword evidence="2 5" id="KW-0012">Acyltransferase</keyword>
<dbReference type="Gene3D" id="3.40.50.1000">
    <property type="entry name" value="HAD superfamily/HAD-like"/>
    <property type="match status" value="1"/>
</dbReference>
<dbReference type="PANTHER" id="PTHR10434">
    <property type="entry name" value="1-ACYL-SN-GLYCEROL-3-PHOSPHATE ACYLTRANSFERASE"/>
    <property type="match status" value="1"/>
</dbReference>
<dbReference type="Gene3D" id="1.20.1440.100">
    <property type="entry name" value="SG protein - dephosphorylation function"/>
    <property type="match status" value="1"/>
</dbReference>
<dbReference type="SUPFAM" id="SSF69593">
    <property type="entry name" value="Glycerol-3-phosphate (1)-acyltransferase"/>
    <property type="match status" value="1"/>
</dbReference>
<dbReference type="Pfam" id="PF01553">
    <property type="entry name" value="Acyltransferase"/>
    <property type="match status" value="1"/>
</dbReference>
<dbReference type="PANTHER" id="PTHR10434:SF11">
    <property type="entry name" value="1-ACYL-SN-GLYCEROL-3-PHOSPHATE ACYLTRANSFERASE"/>
    <property type="match status" value="1"/>
</dbReference>
<dbReference type="GO" id="GO:0003841">
    <property type="term" value="F:1-acylglycerol-3-phosphate O-acyltransferase activity"/>
    <property type="evidence" value="ECO:0007669"/>
    <property type="project" value="UniProtKB-EC"/>
</dbReference>
<proteinExistence type="predicted"/>
<dbReference type="InterPro" id="IPR006385">
    <property type="entry name" value="HAD_hydro_SerB1"/>
</dbReference>
<feature type="region of interest" description="Disordered" evidence="3">
    <location>
        <begin position="442"/>
        <end position="480"/>
    </location>
</feature>
<dbReference type="Proteomes" id="UP000571817">
    <property type="component" value="Unassembled WGS sequence"/>
</dbReference>
<feature type="domain" description="Phospholipid/glycerol acyltransferase" evidence="4">
    <location>
        <begin position="266"/>
        <end position="388"/>
    </location>
</feature>
<keyword evidence="5" id="KW-0378">Hydrolase</keyword>
<gene>
    <name evidence="5" type="ORF">HNR15_002138</name>
</gene>
<dbReference type="InterPro" id="IPR002123">
    <property type="entry name" value="Plipid/glycerol_acylTrfase"/>
</dbReference>
<dbReference type="EMBL" id="JACCFW010000001">
    <property type="protein sequence ID" value="NYJ75175.1"/>
    <property type="molecule type" value="Genomic_DNA"/>
</dbReference>
<dbReference type="InterPro" id="IPR036412">
    <property type="entry name" value="HAD-like_sf"/>
</dbReference>
<dbReference type="RefSeq" id="WP_179481626.1">
    <property type="nucleotide sequence ID" value="NZ_JACCFW010000001.1"/>
</dbReference>
<dbReference type="AlphaFoldDB" id="A0A853DM18"/>
<dbReference type="NCBIfam" id="TIGR01490">
    <property type="entry name" value="HAD-SF-IB-hyp1"/>
    <property type="match status" value="1"/>
</dbReference>
<evidence type="ECO:0000313" key="5">
    <source>
        <dbReference type="EMBL" id="NYJ75175.1"/>
    </source>
</evidence>
<evidence type="ECO:0000313" key="6">
    <source>
        <dbReference type="Proteomes" id="UP000571817"/>
    </source>
</evidence>
<comment type="caution">
    <text evidence="5">The sequence shown here is derived from an EMBL/GenBank/DDBJ whole genome shotgun (WGS) entry which is preliminary data.</text>
</comment>
<dbReference type="SMART" id="SM00563">
    <property type="entry name" value="PlsC"/>
    <property type="match status" value="1"/>
</dbReference>
<dbReference type="Pfam" id="PF12710">
    <property type="entry name" value="HAD"/>
    <property type="match status" value="1"/>
</dbReference>
<evidence type="ECO:0000256" key="2">
    <source>
        <dbReference type="ARBA" id="ARBA00023315"/>
    </source>
</evidence>
<name>A0A853DM18_9MICO</name>
<dbReference type="SUPFAM" id="SSF56784">
    <property type="entry name" value="HAD-like"/>
    <property type="match status" value="1"/>
</dbReference>
<organism evidence="5 6">
    <name type="scientific">Allobranchiibius huperziae</name>
    <dbReference type="NCBI Taxonomy" id="1874116"/>
    <lineage>
        <taxon>Bacteria</taxon>
        <taxon>Bacillati</taxon>
        <taxon>Actinomycetota</taxon>
        <taxon>Actinomycetes</taxon>
        <taxon>Micrococcales</taxon>
        <taxon>Dermacoccaceae</taxon>
        <taxon>Allobranchiibius</taxon>
    </lineage>
</organism>
<evidence type="ECO:0000259" key="4">
    <source>
        <dbReference type="SMART" id="SM00563"/>
    </source>
</evidence>
<dbReference type="CDD" id="cd07989">
    <property type="entry name" value="LPLAT_AGPAT-like"/>
    <property type="match status" value="1"/>
</dbReference>
<sequence>MTGAAFFDLDRTLLRGASGPIITDALREAGLVTTKLPGESLLYGVFNRFGETLPSMVLARNATLVARGKRAGAFDEAARRAAVGLMDLIEPFAHLTLEKHRAAGRKVVLATTTPLHLIQPLADLLELDAVIATRYSVDPVSGRYDGGLDGPFVWSTGKLAAVRDWAGDHDVDLTQSFAYSDSVYDLPLLSAVGHPHAVNPDPRLLAFATVRRWPVEHFSASPGVFKVPFVDIELQRIGQWMARPEAFPYARFEVLGTEHVPSEGGVLVAANHRSYFDLPTMFLAMGRAGRTGRFMAKREIFDVPVVGQLIAGSGGIPVDRESKDPDAPDPLAAAETALRGGELVGVMPQGTIPRGPDFFSSALKGHTGVARLAKSTGVPVIPCAIWGTEQVWPRSSKLPQMLNYLHPPQITVRFGPPVELKYRSAAADTDRVMKAIARLLPDEARSRRRPTMEQLASSYPGGKVPPADRSFARADEAQDE</sequence>
<dbReference type="GO" id="GO:0006654">
    <property type="term" value="P:phosphatidic acid biosynthetic process"/>
    <property type="evidence" value="ECO:0007669"/>
    <property type="project" value="TreeGrafter"/>
</dbReference>
<dbReference type="InterPro" id="IPR023214">
    <property type="entry name" value="HAD_sf"/>
</dbReference>
<evidence type="ECO:0000256" key="3">
    <source>
        <dbReference type="SAM" id="MobiDB-lite"/>
    </source>
</evidence>